<reference evidence="1 2" key="1">
    <citation type="submission" date="2013-12" db="EMBL/GenBank/DDBJ databases">
        <title>Draft genome of the parsitic nematode Ancylostoma duodenale.</title>
        <authorList>
            <person name="Mitreva M."/>
        </authorList>
    </citation>
    <scope>NUCLEOTIDE SEQUENCE [LARGE SCALE GENOMIC DNA]</scope>
    <source>
        <strain evidence="1 2">Zhejiang</strain>
    </source>
</reference>
<organism evidence="1 2">
    <name type="scientific">Ancylostoma duodenale</name>
    <dbReference type="NCBI Taxonomy" id="51022"/>
    <lineage>
        <taxon>Eukaryota</taxon>
        <taxon>Metazoa</taxon>
        <taxon>Ecdysozoa</taxon>
        <taxon>Nematoda</taxon>
        <taxon>Chromadorea</taxon>
        <taxon>Rhabditida</taxon>
        <taxon>Rhabditina</taxon>
        <taxon>Rhabditomorpha</taxon>
        <taxon>Strongyloidea</taxon>
        <taxon>Ancylostomatidae</taxon>
        <taxon>Ancylostomatinae</taxon>
        <taxon>Ancylostoma</taxon>
    </lineage>
</organism>
<keyword evidence="2" id="KW-1185">Reference proteome</keyword>
<dbReference type="AlphaFoldDB" id="A0A0C2FYP3"/>
<accession>A0A0C2FYP3</accession>
<dbReference type="EMBL" id="KN751423">
    <property type="protein sequence ID" value="KIH49921.1"/>
    <property type="molecule type" value="Genomic_DNA"/>
</dbReference>
<evidence type="ECO:0000313" key="2">
    <source>
        <dbReference type="Proteomes" id="UP000054047"/>
    </source>
</evidence>
<evidence type="ECO:0000313" key="1">
    <source>
        <dbReference type="EMBL" id="KIH49921.1"/>
    </source>
</evidence>
<feature type="non-terminal residue" evidence="1">
    <location>
        <position position="69"/>
    </location>
</feature>
<sequence length="69" mass="8236">MAVFEKDPRDYSHDVNQEEKRQCDLEHINLTFFPYLHLAEVKDCDKMSFWLSQAGWERLRDADEAGTMK</sequence>
<proteinExistence type="predicted"/>
<gene>
    <name evidence="1" type="ORF">ANCDUO_20003</name>
</gene>
<name>A0A0C2FYP3_9BILA</name>
<dbReference type="Proteomes" id="UP000054047">
    <property type="component" value="Unassembled WGS sequence"/>
</dbReference>
<protein>
    <submittedName>
        <fullName evidence="1">Uncharacterized protein</fullName>
    </submittedName>
</protein>